<keyword evidence="2 5" id="KW-0853">WD repeat</keyword>
<dbReference type="PANTHER" id="PTHR44040">
    <property type="entry name" value="RETINOBLASTOMA-BINDING PROTEIN 5"/>
    <property type="match status" value="1"/>
</dbReference>
<dbReference type="EMBL" id="BTGD01000011">
    <property type="protein sequence ID" value="GMM57172.1"/>
    <property type="molecule type" value="Genomic_DNA"/>
</dbReference>
<comment type="subcellular location">
    <subcellularLocation>
        <location evidence="1">Nucleus</location>
    </subcellularLocation>
</comment>
<feature type="compositionally biased region" description="Basic and acidic residues" evidence="6">
    <location>
        <begin position="401"/>
        <end position="415"/>
    </location>
</feature>
<dbReference type="SMART" id="SM00320">
    <property type="entry name" value="WD40"/>
    <property type="match status" value="5"/>
</dbReference>
<keyword evidence="4" id="KW-0539">Nucleus</keyword>
<dbReference type="SUPFAM" id="SSF50978">
    <property type="entry name" value="WD40 repeat-like"/>
    <property type="match status" value="1"/>
</dbReference>
<dbReference type="Proteomes" id="UP001377567">
    <property type="component" value="Unassembled WGS sequence"/>
</dbReference>
<dbReference type="Gene3D" id="2.130.10.10">
    <property type="entry name" value="YVTN repeat-like/Quinoprotein amine dehydrogenase"/>
    <property type="match status" value="2"/>
</dbReference>
<dbReference type="InterPro" id="IPR015943">
    <property type="entry name" value="WD40/YVTN_repeat-like_dom_sf"/>
</dbReference>
<evidence type="ECO:0000256" key="4">
    <source>
        <dbReference type="ARBA" id="ARBA00023242"/>
    </source>
</evidence>
<keyword evidence="3" id="KW-0677">Repeat</keyword>
<comment type="caution">
    <text evidence="7">The sequence shown here is derived from an EMBL/GenBank/DDBJ whole genome shotgun (WGS) entry which is preliminary data.</text>
</comment>
<evidence type="ECO:0000256" key="6">
    <source>
        <dbReference type="SAM" id="MobiDB-lite"/>
    </source>
</evidence>
<evidence type="ECO:0000313" key="8">
    <source>
        <dbReference type="Proteomes" id="UP001377567"/>
    </source>
</evidence>
<accession>A0AAV5S2J9</accession>
<feature type="repeat" description="WD" evidence="5">
    <location>
        <begin position="74"/>
        <end position="104"/>
    </location>
</feature>
<evidence type="ECO:0000313" key="7">
    <source>
        <dbReference type="EMBL" id="GMM57172.1"/>
    </source>
</evidence>
<keyword evidence="8" id="KW-1185">Reference proteome</keyword>
<sequence length="450" mass="48600">MNLLLQDPFAVLKEFPERLVATLRSPLQATCVAYAPGGEYLACGTAQGAVVVYARDTQRPVQVLGQGAGAGPCHVRPVQSLAWSRDGRRLLSCGQDGLLLVWDLAAAARDPGQGQDRGPEAHVQFDAPVWGACWVEGAGSDGSWCIAASVYERGSAVLLSRDSEGTVHQSPLDADLSATEEDQGYVLVCVAHPVHRDVVVTGSSRGYINFFRCGQRAGEGAGAGADGAVSLLHGSRPTTSNIKHIAIAPSGERLAINSSDRSIRQMAITWENENVALSLEHKYQDVINRLQWNDVQFSSHGGDYLVASPHGSSAHDLYLWETAGGSLVRVLEGADEELMGLDWSFRAMTIAATGLESGDVYEWGLAVQPKWSALAPDFEEIEENIDYREHEDEFDVTSSAQERRATERAARREGEPIDLVTTDERDVRGNEVVQGFVIPLDYAACVARGV</sequence>
<evidence type="ECO:0000256" key="5">
    <source>
        <dbReference type="PROSITE-ProRule" id="PRU00221"/>
    </source>
</evidence>
<dbReference type="PROSITE" id="PS00678">
    <property type="entry name" value="WD_REPEATS_1"/>
    <property type="match status" value="1"/>
</dbReference>
<name>A0AAV5S2J9_MAUHU</name>
<organism evidence="7 8">
    <name type="scientific">Maudiozyma humilis</name>
    <name type="common">Sour dough yeast</name>
    <name type="synonym">Kazachstania humilis</name>
    <dbReference type="NCBI Taxonomy" id="51915"/>
    <lineage>
        <taxon>Eukaryota</taxon>
        <taxon>Fungi</taxon>
        <taxon>Dikarya</taxon>
        <taxon>Ascomycota</taxon>
        <taxon>Saccharomycotina</taxon>
        <taxon>Saccharomycetes</taxon>
        <taxon>Saccharomycetales</taxon>
        <taxon>Saccharomycetaceae</taxon>
        <taxon>Maudiozyma</taxon>
    </lineage>
</organism>
<dbReference type="PANTHER" id="PTHR44040:SF1">
    <property type="entry name" value="RETINOBLASTOMA-BINDING PROTEIN 5"/>
    <property type="match status" value="1"/>
</dbReference>
<dbReference type="AlphaFoldDB" id="A0AAV5S2J9"/>
<gene>
    <name evidence="7" type="ORF">DAKH74_037880</name>
</gene>
<dbReference type="GO" id="GO:0048188">
    <property type="term" value="C:Set1C/COMPASS complex"/>
    <property type="evidence" value="ECO:0007669"/>
    <property type="project" value="InterPro"/>
</dbReference>
<feature type="region of interest" description="Disordered" evidence="6">
    <location>
        <begin position="391"/>
        <end position="417"/>
    </location>
</feature>
<dbReference type="Pfam" id="PF00400">
    <property type="entry name" value="WD40"/>
    <property type="match status" value="1"/>
</dbReference>
<dbReference type="InterPro" id="IPR019775">
    <property type="entry name" value="WD40_repeat_CS"/>
</dbReference>
<reference evidence="7 8" key="1">
    <citation type="journal article" date="2023" name="Elife">
        <title>Identification of key yeast species and microbe-microbe interactions impacting larval growth of Drosophila in the wild.</title>
        <authorList>
            <person name="Mure A."/>
            <person name="Sugiura Y."/>
            <person name="Maeda R."/>
            <person name="Honda K."/>
            <person name="Sakurai N."/>
            <person name="Takahashi Y."/>
            <person name="Watada M."/>
            <person name="Katoh T."/>
            <person name="Gotoh A."/>
            <person name="Gotoh Y."/>
            <person name="Taniguchi I."/>
            <person name="Nakamura K."/>
            <person name="Hayashi T."/>
            <person name="Katayama T."/>
            <person name="Uemura T."/>
            <person name="Hattori Y."/>
        </authorList>
    </citation>
    <scope>NUCLEOTIDE SEQUENCE [LARGE SCALE GENOMIC DNA]</scope>
    <source>
        <strain evidence="7 8">KH-74</strain>
    </source>
</reference>
<dbReference type="PROSITE" id="PS50082">
    <property type="entry name" value="WD_REPEATS_2"/>
    <property type="match status" value="1"/>
</dbReference>
<evidence type="ECO:0000256" key="2">
    <source>
        <dbReference type="ARBA" id="ARBA00022574"/>
    </source>
</evidence>
<evidence type="ECO:0000256" key="1">
    <source>
        <dbReference type="ARBA" id="ARBA00004123"/>
    </source>
</evidence>
<dbReference type="InterPro" id="IPR001680">
    <property type="entry name" value="WD40_rpt"/>
</dbReference>
<evidence type="ECO:0000256" key="3">
    <source>
        <dbReference type="ARBA" id="ARBA00022737"/>
    </source>
</evidence>
<dbReference type="InterPro" id="IPR037850">
    <property type="entry name" value="RBBP5/Swd1"/>
</dbReference>
<dbReference type="PROSITE" id="PS50294">
    <property type="entry name" value="WD_REPEATS_REGION"/>
    <property type="match status" value="1"/>
</dbReference>
<proteinExistence type="predicted"/>
<dbReference type="InterPro" id="IPR036322">
    <property type="entry name" value="WD40_repeat_dom_sf"/>
</dbReference>
<protein>
    <submittedName>
        <fullName evidence="7">COMPASS subunit protein</fullName>
    </submittedName>
</protein>